<dbReference type="Proteomes" id="UP001589619">
    <property type="component" value="Unassembled WGS sequence"/>
</dbReference>
<gene>
    <name evidence="1" type="ORF">ACFFNY_17245</name>
</gene>
<evidence type="ECO:0008006" key="3">
    <source>
        <dbReference type="Google" id="ProtNLM"/>
    </source>
</evidence>
<evidence type="ECO:0000313" key="2">
    <source>
        <dbReference type="Proteomes" id="UP001589619"/>
    </source>
</evidence>
<evidence type="ECO:0000313" key="1">
    <source>
        <dbReference type="EMBL" id="MFB9753312.1"/>
    </source>
</evidence>
<dbReference type="EMBL" id="JBHMAG010000012">
    <property type="protein sequence ID" value="MFB9753312.1"/>
    <property type="molecule type" value="Genomic_DNA"/>
</dbReference>
<accession>A0ABV5VYD2</accession>
<protein>
    <recommendedName>
        <fullName evidence="3">DUF4178 domain-containing protein</fullName>
    </recommendedName>
</protein>
<name>A0ABV5VYD2_9BACL</name>
<organism evidence="1 2">
    <name type="scientific">Paenibacillus hodogayensis</name>
    <dbReference type="NCBI Taxonomy" id="279208"/>
    <lineage>
        <taxon>Bacteria</taxon>
        <taxon>Bacillati</taxon>
        <taxon>Bacillota</taxon>
        <taxon>Bacilli</taxon>
        <taxon>Bacillales</taxon>
        <taxon>Paenibacillaceae</taxon>
        <taxon>Paenibacillus</taxon>
    </lineage>
</organism>
<comment type="caution">
    <text evidence="1">The sequence shown here is derived from an EMBL/GenBank/DDBJ whole genome shotgun (WGS) entry which is preliminary data.</text>
</comment>
<dbReference type="RefSeq" id="WP_344901761.1">
    <property type="nucleotide sequence ID" value="NZ_BAAAYO010000001.1"/>
</dbReference>
<keyword evidence="2" id="KW-1185">Reference proteome</keyword>
<proteinExistence type="predicted"/>
<sequence>MYFKRNIIKKGWWELMVHQELSAIEFKKFGFAEAEAWPQFPHPNENTFTISVWGVDTSGKVLKELGLIVDPNYEYYLQGWTTFKFYELSTLELRVTLYEDEKGARFLKQDKKDLKLEKNIRYKNSENKLDYTKYYISCIMKWPFGFCEIMLEGTNKFELEIGEVKIIPLDDYIQEPDRYHHHL</sequence>
<reference evidence="1 2" key="1">
    <citation type="submission" date="2024-09" db="EMBL/GenBank/DDBJ databases">
        <authorList>
            <person name="Sun Q."/>
            <person name="Mori K."/>
        </authorList>
    </citation>
    <scope>NUCLEOTIDE SEQUENCE [LARGE SCALE GENOMIC DNA]</scope>
    <source>
        <strain evidence="1 2">JCM 12520</strain>
    </source>
</reference>